<proteinExistence type="predicted"/>
<evidence type="ECO:0000313" key="2">
    <source>
        <dbReference type="EMBL" id="MXQ06633.1"/>
    </source>
</evidence>
<dbReference type="Pfam" id="PF14534">
    <property type="entry name" value="DUF4440"/>
    <property type="match status" value="1"/>
</dbReference>
<dbReference type="AlphaFoldDB" id="A0A7C9M8F1"/>
<protein>
    <submittedName>
        <fullName evidence="2">SgcJ/EcaC family oxidoreductase</fullName>
    </submittedName>
</protein>
<dbReference type="SUPFAM" id="SSF54427">
    <property type="entry name" value="NTF2-like"/>
    <property type="match status" value="1"/>
</dbReference>
<accession>A0A7C9M8F1</accession>
<dbReference type="InterPro" id="IPR027843">
    <property type="entry name" value="DUF4440"/>
</dbReference>
<evidence type="ECO:0000259" key="1">
    <source>
        <dbReference type="Pfam" id="PF14534"/>
    </source>
</evidence>
<dbReference type="NCBIfam" id="TIGR02246">
    <property type="entry name" value="SgcJ/EcaC family oxidoreductase"/>
    <property type="match status" value="1"/>
</dbReference>
<dbReference type="InterPro" id="IPR011944">
    <property type="entry name" value="Steroid_delta5-4_isomerase"/>
</dbReference>
<dbReference type="InterPro" id="IPR032710">
    <property type="entry name" value="NTF2-like_dom_sf"/>
</dbReference>
<dbReference type="EMBL" id="WUPT01000001">
    <property type="protein sequence ID" value="MXQ06633.1"/>
    <property type="molecule type" value="Genomic_DNA"/>
</dbReference>
<dbReference type="RefSeq" id="WP_160762562.1">
    <property type="nucleotide sequence ID" value="NZ_WUPT01000001.1"/>
</dbReference>
<comment type="caution">
    <text evidence="2">The sequence shown here is derived from an EMBL/GenBank/DDBJ whole genome shotgun (WGS) entry which is preliminary data.</text>
</comment>
<evidence type="ECO:0000313" key="3">
    <source>
        <dbReference type="Proteomes" id="UP000480350"/>
    </source>
</evidence>
<dbReference type="Gene3D" id="3.10.450.50">
    <property type="match status" value="1"/>
</dbReference>
<name>A0A7C9M8F1_9RHOB</name>
<reference evidence="2 3" key="2">
    <citation type="submission" date="2020-03" db="EMBL/GenBank/DDBJ databases">
        <title>Kangsaoukella pontilimi gen. nov., sp. nov., a new member of the family Rhodobacteraceae isolated from a tidal mudflat.</title>
        <authorList>
            <person name="Kim I.S."/>
        </authorList>
    </citation>
    <scope>NUCLEOTIDE SEQUENCE [LARGE SCALE GENOMIC DNA]</scope>
    <source>
        <strain evidence="2 3">GH1-50</strain>
    </source>
</reference>
<organism evidence="2 3">
    <name type="scientific">Kangsaoukella pontilimi</name>
    <dbReference type="NCBI Taxonomy" id="2691042"/>
    <lineage>
        <taxon>Bacteria</taxon>
        <taxon>Pseudomonadati</taxon>
        <taxon>Pseudomonadota</taxon>
        <taxon>Alphaproteobacteria</taxon>
        <taxon>Rhodobacterales</taxon>
        <taxon>Paracoccaceae</taxon>
        <taxon>Kangsaoukella</taxon>
    </lineage>
</organism>
<feature type="domain" description="DUF4440" evidence="1">
    <location>
        <begin position="11"/>
        <end position="118"/>
    </location>
</feature>
<keyword evidence="3" id="KW-1185">Reference proteome</keyword>
<sequence length="149" mass="16358">MPVSDPKEFPAAFRDAWMARDGDAIGALFDEDADFVNVVGIWWEDRPAIARAHGYALKSFFSETRLTLGRVKVRQLGADHALVHARLRLSGQRAPDGSVAESRSTILSFVLARHDDGWLGVSAQNTDIVPGAETLRAGPDGLTPEDYRR</sequence>
<dbReference type="Proteomes" id="UP000480350">
    <property type="component" value="Unassembled WGS sequence"/>
</dbReference>
<gene>
    <name evidence="2" type="ORF">GQ651_02115</name>
</gene>
<reference evidence="2 3" key="1">
    <citation type="submission" date="2019-12" db="EMBL/GenBank/DDBJ databases">
        <authorList>
            <person name="Lee S.D."/>
        </authorList>
    </citation>
    <scope>NUCLEOTIDE SEQUENCE [LARGE SCALE GENOMIC DNA]</scope>
    <source>
        <strain evidence="2 3">GH1-50</strain>
    </source>
</reference>